<dbReference type="Pfam" id="PF11067">
    <property type="entry name" value="DUF2868"/>
    <property type="match status" value="1"/>
</dbReference>
<keyword evidence="1" id="KW-0812">Transmembrane</keyword>
<evidence type="ECO:0000256" key="1">
    <source>
        <dbReference type="SAM" id="Phobius"/>
    </source>
</evidence>
<dbReference type="EMBL" id="QETA01000002">
    <property type="protein sequence ID" value="PWF23811.1"/>
    <property type="molecule type" value="Genomic_DNA"/>
</dbReference>
<dbReference type="AlphaFoldDB" id="A0A2V1K0Z2"/>
<dbReference type="InterPro" id="IPR021296">
    <property type="entry name" value="DUF2868"/>
</dbReference>
<keyword evidence="1" id="KW-1133">Transmembrane helix</keyword>
<comment type="caution">
    <text evidence="2">The sequence shown here is derived from an EMBL/GenBank/DDBJ whole genome shotgun (WGS) entry which is preliminary data.</text>
</comment>
<feature type="transmembrane region" description="Helical" evidence="1">
    <location>
        <begin position="112"/>
        <end position="132"/>
    </location>
</feature>
<organism evidence="2 3">
    <name type="scientific">Corticimicrobacter populi</name>
    <dbReference type="NCBI Taxonomy" id="2175229"/>
    <lineage>
        <taxon>Bacteria</taxon>
        <taxon>Pseudomonadati</taxon>
        <taxon>Pseudomonadota</taxon>
        <taxon>Betaproteobacteria</taxon>
        <taxon>Burkholderiales</taxon>
        <taxon>Alcaligenaceae</taxon>
        <taxon>Corticimicrobacter</taxon>
    </lineage>
</organism>
<accession>A0A2V1K0Z2</accession>
<reference evidence="3" key="1">
    <citation type="submission" date="2018-05" db="EMBL/GenBank/DDBJ databases">
        <authorList>
            <person name="Li Y."/>
        </authorList>
    </citation>
    <scope>NUCLEOTIDE SEQUENCE [LARGE SCALE GENOMIC DNA]</scope>
    <source>
        <strain evidence="3">3d-2-2</strain>
    </source>
</reference>
<evidence type="ECO:0000313" key="2">
    <source>
        <dbReference type="EMBL" id="PWF23811.1"/>
    </source>
</evidence>
<feature type="transmembrane region" description="Helical" evidence="1">
    <location>
        <begin position="82"/>
        <end position="106"/>
    </location>
</feature>
<name>A0A2V1K0Z2_9BURK</name>
<proteinExistence type="predicted"/>
<gene>
    <name evidence="2" type="ORF">DD235_05555</name>
</gene>
<evidence type="ECO:0000313" key="3">
    <source>
        <dbReference type="Proteomes" id="UP000245212"/>
    </source>
</evidence>
<dbReference type="RefSeq" id="WP_109061089.1">
    <property type="nucleotide sequence ID" value="NZ_QETA01000002.1"/>
</dbReference>
<sequence>MIPHPPSVTSAGADHSLNSWWQAEAVRLRELRSGPLDDTEAVRIASIRHKVPTDRLLARARHLAERDGLAAAIAGWRNNARFFVLLLATTAILAGIGAAATALGAGTRSVNLLWALGSLLALPSLTLLLWLASLAASHRNNAILPGRIWLWCARKLARAPARLLTLNALVSLLSRHGLLRWLLGTLSHAWWLLMLVTTCCALLVMLSLRRYGFAWETTLLTPDAFVSLLQVLGKATGLLGLPAPDAAVIRASHDAAALPADAHAQWSRWLLGAVLVYGLLPRIPALLFCLLRLQHGLSRLSPDWQLPGWASLETRLQYRAPSHVIDAPAPEQDPVRILADVRADASPRLTLAPDSRIIAGLELPDDLPWPPAPMPGNVIDAGIADSRTQRHALLDALSRQPAARLLLCCDPRQTPDRGLMHLIAELSRQAGQTRLLFCAPQHSSALPETMDIRHTALPRLAAWHDRLADAGLQSLLVAPGPADADTLRKVLDWLGATEMDLHR</sequence>
<keyword evidence="1" id="KW-0472">Membrane</keyword>
<protein>
    <submittedName>
        <fullName evidence="2">DUF2868 domain-containing protein</fullName>
    </submittedName>
</protein>
<keyword evidence="3" id="KW-1185">Reference proteome</keyword>
<feature type="transmembrane region" description="Helical" evidence="1">
    <location>
        <begin position="269"/>
        <end position="291"/>
    </location>
</feature>
<feature type="transmembrane region" description="Helical" evidence="1">
    <location>
        <begin position="189"/>
        <end position="206"/>
    </location>
</feature>
<dbReference type="Proteomes" id="UP000245212">
    <property type="component" value="Unassembled WGS sequence"/>
</dbReference>